<dbReference type="Proteomes" id="UP000807306">
    <property type="component" value="Unassembled WGS sequence"/>
</dbReference>
<name>A0A9P6EJX3_9AGAR</name>
<dbReference type="EMBL" id="MU157836">
    <property type="protein sequence ID" value="KAF9531098.1"/>
    <property type="molecule type" value="Genomic_DNA"/>
</dbReference>
<keyword evidence="2" id="KW-1185">Reference proteome</keyword>
<evidence type="ECO:0000313" key="1">
    <source>
        <dbReference type="EMBL" id="KAF9531098.1"/>
    </source>
</evidence>
<dbReference type="OrthoDB" id="3043619at2759"/>
<dbReference type="AlphaFoldDB" id="A0A9P6EJX3"/>
<evidence type="ECO:0000313" key="2">
    <source>
        <dbReference type="Proteomes" id="UP000807306"/>
    </source>
</evidence>
<proteinExistence type="predicted"/>
<sequence length="429" mass="47736">MTSRLIPQAEAMFFPENTPLPVEITSLIVDSVMVTCTTKEARFTLRSCLVLSRSFWLSAREKLFRVLNIDETLGREAAHRLASLLSLVRPHDALSIVPCIRELSISFDSPMFESVLDDRNGTLADILTNLSSPGSQVTHFSLQCDEEPGLNWVNISTYLNRAIRQFTKIGTLDAVVIRNVYNLPIPFFHGGHFHDLRLAGTSYRLSQMVPMLTDAGDFVMRDPEAGPGPPPSLHSLSTHNDSLLLCFARPNEAPLATLHSFKTSVFATTCIENIGLVFQQAYQSLETCSLKLRPQSNSISNLPKFDALHRLTTLELLIPIDIQSNMEDPLIPVASLLNISAPISRQVHMTVIFLSSRKMDIHLINHGRWNPIDRNLADPMKFGAAGTKEIELRGPGSNSPAGLKVRGWLQKSGLRRCFSAGRSPYRLRV</sequence>
<accession>A0A9P6EJX3</accession>
<protein>
    <submittedName>
        <fullName evidence="1">Uncharacterized protein</fullName>
    </submittedName>
</protein>
<comment type="caution">
    <text evidence="1">The sequence shown here is derived from an EMBL/GenBank/DDBJ whole genome shotgun (WGS) entry which is preliminary data.</text>
</comment>
<reference evidence="1" key="1">
    <citation type="submission" date="2020-11" db="EMBL/GenBank/DDBJ databases">
        <authorList>
            <consortium name="DOE Joint Genome Institute"/>
            <person name="Ahrendt S."/>
            <person name="Riley R."/>
            <person name="Andreopoulos W."/>
            <person name="Labutti K."/>
            <person name="Pangilinan J."/>
            <person name="Ruiz-Duenas F.J."/>
            <person name="Barrasa J.M."/>
            <person name="Sanchez-Garcia M."/>
            <person name="Camarero S."/>
            <person name="Miyauchi S."/>
            <person name="Serrano A."/>
            <person name="Linde D."/>
            <person name="Babiker R."/>
            <person name="Drula E."/>
            <person name="Ayuso-Fernandez I."/>
            <person name="Pacheco R."/>
            <person name="Padilla G."/>
            <person name="Ferreira P."/>
            <person name="Barriuso J."/>
            <person name="Kellner H."/>
            <person name="Castanera R."/>
            <person name="Alfaro M."/>
            <person name="Ramirez L."/>
            <person name="Pisabarro A.G."/>
            <person name="Kuo A."/>
            <person name="Tritt A."/>
            <person name="Lipzen A."/>
            <person name="He G."/>
            <person name="Yan M."/>
            <person name="Ng V."/>
            <person name="Cullen D."/>
            <person name="Martin F."/>
            <person name="Rosso M.-N."/>
            <person name="Henrissat B."/>
            <person name="Hibbett D."/>
            <person name="Martinez A.T."/>
            <person name="Grigoriev I.V."/>
        </authorList>
    </citation>
    <scope>NUCLEOTIDE SEQUENCE</scope>
    <source>
        <strain evidence="1">CBS 506.95</strain>
    </source>
</reference>
<organism evidence="1 2">
    <name type="scientific">Crepidotus variabilis</name>
    <dbReference type="NCBI Taxonomy" id="179855"/>
    <lineage>
        <taxon>Eukaryota</taxon>
        <taxon>Fungi</taxon>
        <taxon>Dikarya</taxon>
        <taxon>Basidiomycota</taxon>
        <taxon>Agaricomycotina</taxon>
        <taxon>Agaricomycetes</taxon>
        <taxon>Agaricomycetidae</taxon>
        <taxon>Agaricales</taxon>
        <taxon>Agaricineae</taxon>
        <taxon>Crepidotaceae</taxon>
        <taxon>Crepidotus</taxon>
    </lineage>
</organism>
<gene>
    <name evidence="1" type="ORF">CPB83DRAFT_849330</name>
</gene>